<gene>
    <name evidence="3" type="ORF">SK3146_04414</name>
</gene>
<dbReference type="Gene3D" id="3.40.109.10">
    <property type="entry name" value="NADH Oxidase"/>
    <property type="match status" value="2"/>
</dbReference>
<evidence type="ECO:0000313" key="3">
    <source>
        <dbReference type="EMBL" id="UQZ85131.1"/>
    </source>
</evidence>
<protein>
    <submittedName>
        <fullName evidence="3">Nitroreductase family protein</fullName>
    </submittedName>
</protein>
<sequence length="550" mass="61025">MNRLDAFMHDLHFHIDRTKPPDRVVDWEDGPLAFKLYRGLPVFPLAADIPLSIAAEGANAPGRRIGLRSLGHLLWYAYGLTELSHSVQSSFSSGTDLFQMYRRFAPSGGALYPSELYVYLKLDTLPAGVYHYDAAHHRLVLLREGDCDAFLQRALGERFERSRCCGAAFVSAMFWKNFFKYDSFAYRLQGLDAGTMIGQLLEAAERFGVATAVHFQFADRAIHHLLGLSELEESVYAVVALSDAPAPCPPCLGTEPEERGGSDRSGRSERQSEDGRSAEAWYRELPPVSHEHYVRSKRIKPYPLLLEMNEASMLASVSAPALEAFARPPAARRKLPGIEGVVRLPAAERLAYDWAAASRRRFSPDTDFALGPVSLGQLSALLRETAASLRCRCDLDGGVLQEQPRLSLYVCLHHVEGIEDGAYVYDIPEHALVAVREGDLRLWLQIGMNSDNVNLLQVPLVFHVAGDRNHYTQELGYRGYRIQQMEAGMLVQRLLLAASALGLGGHPLLDYDARLCDELYRLPAEGLTSLIQVPIGPYRPCPKLAGGLHG</sequence>
<dbReference type="EMBL" id="CP027059">
    <property type="protein sequence ID" value="UQZ85131.1"/>
    <property type="molecule type" value="Genomic_DNA"/>
</dbReference>
<organism evidence="3 4">
    <name type="scientific">Paenibacillus konkukensis</name>
    <dbReference type="NCBI Taxonomy" id="2020716"/>
    <lineage>
        <taxon>Bacteria</taxon>
        <taxon>Bacillati</taxon>
        <taxon>Bacillota</taxon>
        <taxon>Bacilli</taxon>
        <taxon>Bacillales</taxon>
        <taxon>Paenibacillaceae</taxon>
        <taxon>Paenibacillus</taxon>
    </lineage>
</organism>
<dbReference type="InterPro" id="IPR020051">
    <property type="entry name" value="SagB-type_dehydrogenase"/>
</dbReference>
<name>A0ABY4RRI8_9BACL</name>
<dbReference type="PANTHER" id="PTHR43745">
    <property type="entry name" value="NITROREDUCTASE MJ1384-RELATED"/>
    <property type="match status" value="1"/>
</dbReference>
<dbReference type="PANTHER" id="PTHR43745:SF2">
    <property type="entry name" value="NITROREDUCTASE MJ1384-RELATED"/>
    <property type="match status" value="1"/>
</dbReference>
<feature type="domain" description="Nitroreductase" evidence="2">
    <location>
        <begin position="450"/>
        <end position="531"/>
    </location>
</feature>
<dbReference type="InterPro" id="IPR000415">
    <property type="entry name" value="Nitroreductase-like"/>
</dbReference>
<feature type="domain" description="Nitroreductase" evidence="2">
    <location>
        <begin position="103"/>
        <end position="238"/>
    </location>
</feature>
<dbReference type="NCBIfam" id="TIGR03605">
    <property type="entry name" value="antibiot_sagB"/>
    <property type="match status" value="1"/>
</dbReference>
<evidence type="ECO:0000313" key="4">
    <source>
        <dbReference type="Proteomes" id="UP001057134"/>
    </source>
</evidence>
<feature type="compositionally biased region" description="Basic and acidic residues" evidence="1">
    <location>
        <begin position="256"/>
        <end position="277"/>
    </location>
</feature>
<dbReference type="Pfam" id="PF00881">
    <property type="entry name" value="Nitroreductase"/>
    <property type="match status" value="2"/>
</dbReference>
<dbReference type="InterPro" id="IPR029479">
    <property type="entry name" value="Nitroreductase"/>
</dbReference>
<evidence type="ECO:0000256" key="1">
    <source>
        <dbReference type="SAM" id="MobiDB-lite"/>
    </source>
</evidence>
<dbReference type="Proteomes" id="UP001057134">
    <property type="component" value="Chromosome"/>
</dbReference>
<proteinExistence type="predicted"/>
<dbReference type="SUPFAM" id="SSF55469">
    <property type="entry name" value="FMN-dependent nitroreductase-like"/>
    <property type="match status" value="2"/>
</dbReference>
<feature type="region of interest" description="Disordered" evidence="1">
    <location>
        <begin position="249"/>
        <end position="279"/>
    </location>
</feature>
<dbReference type="RefSeq" id="WP_249860802.1">
    <property type="nucleotide sequence ID" value="NZ_CP027059.1"/>
</dbReference>
<accession>A0ABY4RRI8</accession>
<keyword evidence="4" id="KW-1185">Reference proteome</keyword>
<dbReference type="InterPro" id="IPR052544">
    <property type="entry name" value="Bacteriocin_Proc_Enz"/>
</dbReference>
<reference evidence="3" key="2">
    <citation type="journal article" date="2021" name="J Anim Sci Technol">
        <title>Complete genome sequence of Paenibacillus konkukensis sp. nov. SK3146 as a potential probiotic strain.</title>
        <authorList>
            <person name="Jung H.I."/>
            <person name="Park S."/>
            <person name="Niu K.M."/>
            <person name="Lee S.W."/>
            <person name="Kothari D."/>
            <person name="Yi K.J."/>
            <person name="Kim S.K."/>
        </authorList>
    </citation>
    <scope>NUCLEOTIDE SEQUENCE</scope>
    <source>
        <strain evidence="3">SK3146</strain>
    </source>
</reference>
<evidence type="ECO:0000259" key="2">
    <source>
        <dbReference type="Pfam" id="PF00881"/>
    </source>
</evidence>
<dbReference type="CDD" id="cd02142">
    <property type="entry name" value="McbC_SagB-like_oxidoreductase"/>
    <property type="match status" value="1"/>
</dbReference>
<reference evidence="3" key="1">
    <citation type="submission" date="2018-02" db="EMBL/GenBank/DDBJ databases">
        <authorList>
            <person name="Kim S.-K."/>
            <person name="Jung H.-I."/>
            <person name="Lee S.-W."/>
        </authorList>
    </citation>
    <scope>NUCLEOTIDE SEQUENCE</scope>
    <source>
        <strain evidence="3">SK3146</strain>
    </source>
</reference>